<evidence type="ECO:0000256" key="2">
    <source>
        <dbReference type="ARBA" id="ARBA00022692"/>
    </source>
</evidence>
<evidence type="ECO:0000256" key="1">
    <source>
        <dbReference type="ARBA" id="ARBA00004141"/>
    </source>
</evidence>
<accession>A0A8J3JU49</accession>
<organism evidence="7 8">
    <name type="scientific">Catellatospora chokoriensis</name>
    <dbReference type="NCBI Taxonomy" id="310353"/>
    <lineage>
        <taxon>Bacteria</taxon>
        <taxon>Bacillati</taxon>
        <taxon>Actinomycetota</taxon>
        <taxon>Actinomycetes</taxon>
        <taxon>Micromonosporales</taxon>
        <taxon>Micromonosporaceae</taxon>
        <taxon>Catellatospora</taxon>
    </lineage>
</organism>
<keyword evidence="8" id="KW-1185">Reference proteome</keyword>
<dbReference type="Pfam" id="PF06271">
    <property type="entry name" value="RDD"/>
    <property type="match status" value="1"/>
</dbReference>
<keyword evidence="3 5" id="KW-1133">Transmembrane helix</keyword>
<protein>
    <recommendedName>
        <fullName evidence="6">RDD domain-containing protein</fullName>
    </recommendedName>
</protein>
<dbReference type="InterPro" id="IPR010432">
    <property type="entry name" value="RDD"/>
</dbReference>
<feature type="transmembrane region" description="Helical" evidence="5">
    <location>
        <begin position="12"/>
        <end position="34"/>
    </location>
</feature>
<dbReference type="Proteomes" id="UP000619293">
    <property type="component" value="Unassembled WGS sequence"/>
</dbReference>
<name>A0A8J3JU49_9ACTN</name>
<evidence type="ECO:0000259" key="6">
    <source>
        <dbReference type="Pfam" id="PF06271"/>
    </source>
</evidence>
<evidence type="ECO:0000313" key="7">
    <source>
        <dbReference type="EMBL" id="GIF87046.1"/>
    </source>
</evidence>
<proteinExistence type="predicted"/>
<evidence type="ECO:0000256" key="5">
    <source>
        <dbReference type="SAM" id="Phobius"/>
    </source>
</evidence>
<feature type="domain" description="RDD" evidence="6">
    <location>
        <begin position="9"/>
        <end position="114"/>
    </location>
</feature>
<sequence length="121" mass="12687">MTDASLPAVPSLARRFGALLLDWMLCVLAAGVFADPMRDGWAAPVVLIAVYAVFVGFFGQTPGMRVTKITCLGVDSGQPVGPLKGALRGTLLALVIPALIMDGERRGLHDRVAGTMIRPAA</sequence>
<keyword evidence="4 5" id="KW-0472">Membrane</keyword>
<dbReference type="RefSeq" id="WP_239165188.1">
    <property type="nucleotide sequence ID" value="NZ_BAAALB010000021.1"/>
</dbReference>
<evidence type="ECO:0000256" key="4">
    <source>
        <dbReference type="ARBA" id="ARBA00023136"/>
    </source>
</evidence>
<comment type="subcellular location">
    <subcellularLocation>
        <location evidence="1">Membrane</location>
        <topology evidence="1">Multi-pass membrane protein</topology>
    </subcellularLocation>
</comment>
<gene>
    <name evidence="7" type="ORF">Cch02nite_04900</name>
</gene>
<evidence type="ECO:0000256" key="3">
    <source>
        <dbReference type="ARBA" id="ARBA00022989"/>
    </source>
</evidence>
<feature type="transmembrane region" description="Helical" evidence="5">
    <location>
        <begin position="40"/>
        <end position="59"/>
    </location>
</feature>
<dbReference type="GO" id="GO:0016020">
    <property type="term" value="C:membrane"/>
    <property type="evidence" value="ECO:0007669"/>
    <property type="project" value="UniProtKB-SubCell"/>
</dbReference>
<reference evidence="7 8" key="1">
    <citation type="submission" date="2021-01" db="EMBL/GenBank/DDBJ databases">
        <title>Whole genome shotgun sequence of Catellatospora chokoriensis NBRC 107358.</title>
        <authorList>
            <person name="Komaki H."/>
            <person name="Tamura T."/>
        </authorList>
    </citation>
    <scope>NUCLEOTIDE SEQUENCE [LARGE SCALE GENOMIC DNA]</scope>
    <source>
        <strain evidence="7 8">NBRC 107358</strain>
    </source>
</reference>
<keyword evidence="2 5" id="KW-0812">Transmembrane</keyword>
<dbReference type="EMBL" id="BONG01000001">
    <property type="protein sequence ID" value="GIF87046.1"/>
    <property type="molecule type" value="Genomic_DNA"/>
</dbReference>
<dbReference type="AlphaFoldDB" id="A0A8J3JU49"/>
<evidence type="ECO:0000313" key="8">
    <source>
        <dbReference type="Proteomes" id="UP000619293"/>
    </source>
</evidence>
<comment type="caution">
    <text evidence="7">The sequence shown here is derived from an EMBL/GenBank/DDBJ whole genome shotgun (WGS) entry which is preliminary data.</text>
</comment>